<gene>
    <name evidence="1" type="ORF">JDW22_00040</name>
</gene>
<protein>
    <submittedName>
        <fullName evidence="1">SUKH-4 family immunity protein</fullName>
    </submittedName>
</protein>
<keyword evidence="2" id="KW-1185">Reference proteome</keyword>
<comment type="caution">
    <text evidence="1">The sequence shown here is derived from an EMBL/GenBank/DDBJ whole genome shotgun (WGS) entry which is preliminary data.</text>
</comment>
<reference evidence="1 2" key="1">
    <citation type="journal article" date="2021" name="Pathogens">
        <title>Isolation and Characterization of Kingella bonacorsii sp. nov., A Novel Kingella Species Detected in a Stable Periodontitis Subject.</title>
        <authorList>
            <person name="Antezack A."/>
            <person name="Boxberger M."/>
            <person name="Rolland C."/>
            <person name="Monnet-Corti V."/>
            <person name="La Scola B."/>
        </authorList>
    </citation>
    <scope>NUCLEOTIDE SEQUENCE [LARGE SCALE GENOMIC DNA]</scope>
    <source>
        <strain evidence="1 2">Marseille-Q4569</strain>
    </source>
</reference>
<dbReference type="RefSeq" id="WP_200520856.1">
    <property type="nucleotide sequence ID" value="NZ_JAEHNZ010000001.1"/>
</dbReference>
<dbReference type="Proteomes" id="UP000614058">
    <property type="component" value="Unassembled WGS sequence"/>
</dbReference>
<evidence type="ECO:0000313" key="2">
    <source>
        <dbReference type="Proteomes" id="UP000614058"/>
    </source>
</evidence>
<sequence length="140" mass="16365">MMIVNKLKGEGFSDGEIQLMRSIKPRTIMNIELVYPNIVHNEIIIGYDTYPIIVKAEGIFIHETSNYRFINSNINAFLSCLNIYDEYCKNIAFYANEDENTIIEIVKKYINQMKACDFYALSNKDFYWSIMAQQMMDGNI</sequence>
<evidence type="ECO:0000313" key="1">
    <source>
        <dbReference type="EMBL" id="MBK0395008.1"/>
    </source>
</evidence>
<organism evidence="1 2">
    <name type="scientific">Kingella bonacorsii</name>
    <dbReference type="NCBI Taxonomy" id="2796361"/>
    <lineage>
        <taxon>Bacteria</taxon>
        <taxon>Pseudomonadati</taxon>
        <taxon>Pseudomonadota</taxon>
        <taxon>Betaproteobacteria</taxon>
        <taxon>Neisseriales</taxon>
        <taxon>Neisseriaceae</taxon>
        <taxon>Kingella</taxon>
    </lineage>
</organism>
<proteinExistence type="predicted"/>
<name>A0ABS1BP53_9NEIS</name>
<accession>A0ABS1BP53</accession>
<dbReference type="EMBL" id="JAEHNZ010000001">
    <property type="protein sequence ID" value="MBK0395008.1"/>
    <property type="molecule type" value="Genomic_DNA"/>
</dbReference>